<comment type="caution">
    <text evidence="1">The sequence shown here is derived from an EMBL/GenBank/DDBJ whole genome shotgun (WGS) entry which is preliminary data.</text>
</comment>
<sequence length="266" mass="30689">MVIVILWDRQSHLIKDSEVSRTALCWIQRNQNWGTFIQNRVKEIRSLTSPAVWPHVPGTLKAADLVSSGYSGEQLLQEKLWEGTSWLLEDEKSWPISEGDLDKDFVYSELRKTIVTTLTNVMKTLIGIIVSQWVWHKEKRFPVPKMFGHLLCVDEVLLLDLSLYVKGRFEPHITSCLVICCASESQGSVIFLLVSLTPCFMIWVDTHELPDSLGGKVRRRKGKTDKESGERNAQPIWLPWFLQELPENGVRTDRRAEWKREYPAVT</sequence>
<keyword evidence="2" id="KW-1185">Reference proteome</keyword>
<evidence type="ECO:0000313" key="1">
    <source>
        <dbReference type="EMBL" id="CAL1282299.1"/>
    </source>
</evidence>
<protein>
    <submittedName>
        <fullName evidence="1">Uncharacterized protein</fullName>
    </submittedName>
</protein>
<dbReference type="Proteomes" id="UP001497382">
    <property type="component" value="Unassembled WGS sequence"/>
</dbReference>
<gene>
    <name evidence="1" type="ORF">LARSCL_LOCUS12023</name>
</gene>
<organism evidence="1 2">
    <name type="scientific">Larinioides sclopetarius</name>
    <dbReference type="NCBI Taxonomy" id="280406"/>
    <lineage>
        <taxon>Eukaryota</taxon>
        <taxon>Metazoa</taxon>
        <taxon>Ecdysozoa</taxon>
        <taxon>Arthropoda</taxon>
        <taxon>Chelicerata</taxon>
        <taxon>Arachnida</taxon>
        <taxon>Araneae</taxon>
        <taxon>Araneomorphae</taxon>
        <taxon>Entelegynae</taxon>
        <taxon>Araneoidea</taxon>
        <taxon>Araneidae</taxon>
        <taxon>Larinioides</taxon>
    </lineage>
</organism>
<reference evidence="1 2" key="1">
    <citation type="submission" date="2024-04" db="EMBL/GenBank/DDBJ databases">
        <authorList>
            <person name="Rising A."/>
            <person name="Reimegard J."/>
            <person name="Sonavane S."/>
            <person name="Akerstrom W."/>
            <person name="Nylinder S."/>
            <person name="Hedman E."/>
            <person name="Kallberg Y."/>
        </authorList>
    </citation>
    <scope>NUCLEOTIDE SEQUENCE [LARGE SCALE GENOMIC DNA]</scope>
</reference>
<name>A0AAV2AGA0_9ARAC</name>
<proteinExistence type="predicted"/>
<accession>A0AAV2AGA0</accession>
<dbReference type="EMBL" id="CAXIEN010000154">
    <property type="protein sequence ID" value="CAL1282299.1"/>
    <property type="molecule type" value="Genomic_DNA"/>
</dbReference>
<evidence type="ECO:0000313" key="2">
    <source>
        <dbReference type="Proteomes" id="UP001497382"/>
    </source>
</evidence>
<dbReference type="AlphaFoldDB" id="A0AAV2AGA0"/>